<gene>
    <name evidence="2" type="ORF">A2898_04030</name>
</gene>
<proteinExistence type="predicted"/>
<evidence type="ECO:0000256" key="1">
    <source>
        <dbReference type="SAM" id="Phobius"/>
    </source>
</evidence>
<protein>
    <submittedName>
        <fullName evidence="2">Uncharacterized protein</fullName>
    </submittedName>
</protein>
<dbReference type="InterPro" id="IPR014717">
    <property type="entry name" value="Transl_elong_EF1B/ribsomal_bS6"/>
</dbReference>
<evidence type="ECO:0000313" key="2">
    <source>
        <dbReference type="EMBL" id="OGY82738.1"/>
    </source>
</evidence>
<dbReference type="InterPro" id="IPR007445">
    <property type="entry name" value="PilO"/>
</dbReference>
<reference evidence="2 3" key="1">
    <citation type="journal article" date="2016" name="Nat. Commun.">
        <title>Thousands of microbial genomes shed light on interconnected biogeochemical processes in an aquifer system.</title>
        <authorList>
            <person name="Anantharaman K."/>
            <person name="Brown C.T."/>
            <person name="Hug L.A."/>
            <person name="Sharon I."/>
            <person name="Castelle C.J."/>
            <person name="Probst A.J."/>
            <person name="Thomas B.C."/>
            <person name="Singh A."/>
            <person name="Wilkins M.J."/>
            <person name="Karaoz U."/>
            <person name="Brodie E.L."/>
            <person name="Williams K.H."/>
            <person name="Hubbard S.S."/>
            <person name="Banfield J.F."/>
        </authorList>
    </citation>
    <scope>NUCLEOTIDE SEQUENCE [LARGE SCALE GENOMIC DNA]</scope>
</reference>
<dbReference type="Pfam" id="PF04350">
    <property type="entry name" value="PilO"/>
    <property type="match status" value="1"/>
</dbReference>
<feature type="transmembrane region" description="Helical" evidence="1">
    <location>
        <begin position="12"/>
        <end position="34"/>
    </location>
</feature>
<name>A0A1G2B0Q4_9BACT</name>
<dbReference type="GO" id="GO:0043683">
    <property type="term" value="P:type IV pilus assembly"/>
    <property type="evidence" value="ECO:0007669"/>
    <property type="project" value="InterPro"/>
</dbReference>
<dbReference type="EMBL" id="MHKE01000017">
    <property type="protein sequence ID" value="OGY82738.1"/>
    <property type="molecule type" value="Genomic_DNA"/>
</dbReference>
<keyword evidence="1" id="KW-0472">Membrane</keyword>
<dbReference type="GO" id="GO:0043107">
    <property type="term" value="P:type IV pilus-dependent motility"/>
    <property type="evidence" value="ECO:0007669"/>
    <property type="project" value="InterPro"/>
</dbReference>
<dbReference type="AlphaFoldDB" id="A0A1G2B0Q4"/>
<dbReference type="STRING" id="1798543.A2898_04030"/>
<keyword evidence="1" id="KW-1133">Transmembrane helix</keyword>
<accession>A0A1G2B0Q4</accession>
<comment type="caution">
    <text evidence="2">The sequence shown here is derived from an EMBL/GenBank/DDBJ whole genome shotgun (WGS) entry which is preliminary data.</text>
</comment>
<organism evidence="2 3">
    <name type="scientific">Candidatus Kerfeldbacteria bacterium RIFCSPLOWO2_01_FULL_48_11</name>
    <dbReference type="NCBI Taxonomy" id="1798543"/>
    <lineage>
        <taxon>Bacteria</taxon>
        <taxon>Candidatus Kerfeldiibacteriota</taxon>
    </lineage>
</organism>
<sequence length="179" mass="20091">MKTRIPTDKKIYIFAGAMLVVCAGLLLFFVQPYMTKISTLTTELYDARVQLASAKKQRENLVVLNQDFRSIENRISAFDSVIIPSEKSLEFVSSLEEIANASSVTQDLSLSPLTDSAEVQEVPLAITLTGTINQVIQYLSRLESSPYYVSPLSMVIFPIADEIVQMDIQTKTYWIEKVL</sequence>
<evidence type="ECO:0000313" key="3">
    <source>
        <dbReference type="Proteomes" id="UP000179164"/>
    </source>
</evidence>
<dbReference type="Gene3D" id="3.30.70.60">
    <property type="match status" value="1"/>
</dbReference>
<keyword evidence="1" id="KW-0812">Transmembrane</keyword>
<dbReference type="Proteomes" id="UP000179164">
    <property type="component" value="Unassembled WGS sequence"/>
</dbReference>